<proteinExistence type="predicted"/>
<evidence type="ECO:0000313" key="2">
    <source>
        <dbReference type="Proteomes" id="UP001526246"/>
    </source>
</evidence>
<reference evidence="1 2" key="1">
    <citation type="submission" date="2022-10" db="EMBL/GenBank/DDBJ databases">
        <title>Sphingomonas sp.</title>
        <authorList>
            <person name="Jin C."/>
        </authorList>
    </citation>
    <scope>NUCLEOTIDE SEQUENCE [LARGE SCALE GENOMIC DNA]</scope>
    <source>
        <strain evidence="1 2">BN140010</strain>
    </source>
</reference>
<dbReference type="EMBL" id="JAPDOB010000001">
    <property type="protein sequence ID" value="MCW3796614.1"/>
    <property type="molecule type" value="Genomic_DNA"/>
</dbReference>
<keyword evidence="2" id="KW-1185">Reference proteome</keyword>
<comment type="caution">
    <text evidence="1">The sequence shown here is derived from an EMBL/GenBank/DDBJ whole genome shotgun (WGS) entry which is preliminary data.</text>
</comment>
<organism evidence="1 2">
    <name type="scientific">Sphingomonas arvum</name>
    <dbReference type="NCBI Taxonomy" id="2992113"/>
    <lineage>
        <taxon>Bacteria</taxon>
        <taxon>Pseudomonadati</taxon>
        <taxon>Pseudomonadota</taxon>
        <taxon>Alphaproteobacteria</taxon>
        <taxon>Sphingomonadales</taxon>
        <taxon>Sphingomonadaceae</taxon>
        <taxon>Sphingomonas</taxon>
    </lineage>
</organism>
<dbReference type="Pfam" id="PF12915">
    <property type="entry name" value="DUF3833"/>
    <property type="match status" value="1"/>
</dbReference>
<dbReference type="Proteomes" id="UP001526246">
    <property type="component" value="Unassembled WGS sequence"/>
</dbReference>
<accession>A0ABT3JC23</accession>
<sequence>MRHFALLAAALPLNACTSVHLPADTSARLDPIAFFTGRTEGRGELHQIFAGARAMRVESSGRPTGGGGLVLTQRISQEGKAPRTRVWTIRPVAPGRYSGSLTEAVGPVALTVAGPRAQIRYRMKGGLDVHQQLALQPDGRTVLNHLEVAKLGVRVAHVEETIRKLP</sequence>
<dbReference type="RefSeq" id="WP_264880466.1">
    <property type="nucleotide sequence ID" value="NZ_JAPDOB010000001.1"/>
</dbReference>
<protein>
    <submittedName>
        <fullName evidence="1">DUF3833 domain-containing protein</fullName>
    </submittedName>
</protein>
<dbReference type="InterPro" id="IPR024409">
    <property type="entry name" value="DUF3833"/>
</dbReference>
<name>A0ABT3JC23_9SPHN</name>
<gene>
    <name evidence="1" type="ORF">OMW55_02160</name>
</gene>
<evidence type="ECO:0000313" key="1">
    <source>
        <dbReference type="EMBL" id="MCW3796614.1"/>
    </source>
</evidence>